<accession>D8JVP4</accession>
<dbReference type="AlphaFoldDB" id="D8JVP4"/>
<dbReference type="EMBL" id="CP002083">
    <property type="protein sequence ID" value="ADJ22933.1"/>
    <property type="molecule type" value="Genomic_DNA"/>
</dbReference>
<evidence type="ECO:0000313" key="2">
    <source>
        <dbReference type="Proteomes" id="UP000002033"/>
    </source>
</evidence>
<name>D8JVP4_HYPDA</name>
<reference evidence="2" key="1">
    <citation type="journal article" date="2011" name="J. Bacteriol.">
        <title>Genome sequences of eight morphologically diverse alphaproteobacteria.</title>
        <authorList>
            <consortium name="US DOE Joint Genome Institute"/>
            <person name="Brown P.J."/>
            <person name="Kysela D.T."/>
            <person name="Buechlein A."/>
            <person name="Hemmerich C."/>
            <person name="Brun Y.V."/>
        </authorList>
    </citation>
    <scope>NUCLEOTIDE SEQUENCE [LARGE SCALE GENOMIC DNA]</scope>
    <source>
        <strain evidence="2">ATCC 51888 / DSM 1869 / NCIB 11706 / TK 0415</strain>
    </source>
</reference>
<protein>
    <submittedName>
        <fullName evidence="1">Gene transfer agent (GTA) orfg11</fullName>
    </submittedName>
</protein>
<sequence>MPLTDEQQLETWNVKIIADTSELETSLATTSRLGQQFSNRLASAFGDIAIKGKNVGDVFKSLALNISNLALKAALQPLTAGLASMFQGVISGAMPFAKGGVIQNGTPVPFASGGVIASPITFPLAGGTSGLAGEKGPEAIMPLTRGPDGRLGVAASGGGGQNITINISTPDAASFNRSQTQIAAMIARAAANGQRNL</sequence>
<dbReference type="KEGG" id="hdn:Hden_1119"/>
<dbReference type="STRING" id="582899.Hden_1119"/>
<keyword evidence="2" id="KW-1185">Reference proteome</keyword>
<dbReference type="OrthoDB" id="8448547at2"/>
<dbReference type="HOGENOM" id="CLU_109775_0_0_5"/>
<gene>
    <name evidence="1" type="ordered locus">Hden_1119</name>
</gene>
<evidence type="ECO:0000313" key="1">
    <source>
        <dbReference type="EMBL" id="ADJ22933.1"/>
    </source>
</evidence>
<proteinExistence type="predicted"/>
<organism evidence="1 2">
    <name type="scientific">Hyphomicrobium denitrificans (strain ATCC 51888 / DSM 1869 / NCIMB 11706 / TK 0415)</name>
    <dbReference type="NCBI Taxonomy" id="582899"/>
    <lineage>
        <taxon>Bacteria</taxon>
        <taxon>Pseudomonadati</taxon>
        <taxon>Pseudomonadota</taxon>
        <taxon>Alphaproteobacteria</taxon>
        <taxon>Hyphomicrobiales</taxon>
        <taxon>Hyphomicrobiaceae</taxon>
        <taxon>Hyphomicrobium</taxon>
    </lineage>
</organism>
<dbReference type="Proteomes" id="UP000002033">
    <property type="component" value="Chromosome"/>
</dbReference>
<dbReference type="eggNOG" id="COG5281">
    <property type="taxonomic scope" value="Bacteria"/>
</dbReference>
<dbReference type="RefSeq" id="WP_013215148.1">
    <property type="nucleotide sequence ID" value="NC_014313.1"/>
</dbReference>